<sequence>MTISTGFSWCIRERERMATKPQFTYYDLHNLKKGQVVVVSLKGSAANVRLMDTANFNAYRNGRKHRYIGGLAKRSPVRLAVPHGGHWYVTVDLFGLRGQVRSNVSVEPMPLPTIKQNAPLSSVPSLVKDEAAVVPDENGKTYDVFISHASEDKDAVARPLAKALETAGLTVWYDEFELRIGDSLRRKIDYGLAHSRFGIVIISRDFIKKGWTNYELDGIVTRTVSGEQVMLPIWHNITKDEVIAYSPTLADKVARNTETDSIEDIVHEIAAIILGDE</sequence>
<protein>
    <submittedName>
        <fullName evidence="2">Molecular chaperone Tir</fullName>
    </submittedName>
</protein>
<organism evidence="2 3">
    <name type="scientific">[Collinsella] massiliensis</name>
    <dbReference type="NCBI Taxonomy" id="1232426"/>
    <lineage>
        <taxon>Bacteria</taxon>
        <taxon>Bacillati</taxon>
        <taxon>Actinomycetota</taxon>
        <taxon>Coriobacteriia</taxon>
        <taxon>Coriobacteriales</taxon>
        <taxon>Coriobacteriaceae</taxon>
        <taxon>Enorma</taxon>
    </lineage>
</organism>
<dbReference type="Gene3D" id="4.10.1210.10">
    <property type="entry name" value="Atu1913-like"/>
    <property type="match status" value="1"/>
</dbReference>
<proteinExistence type="predicted"/>
<reference evidence="3" key="1">
    <citation type="submission" date="2017-04" db="EMBL/GenBank/DDBJ databases">
        <title>Function of individual gut microbiota members based on whole genome sequencing of pure cultures obtained from chicken caecum.</title>
        <authorList>
            <person name="Medvecky M."/>
            <person name="Cejkova D."/>
            <person name="Polansky O."/>
            <person name="Karasova D."/>
            <person name="Kubasova T."/>
            <person name="Cizek A."/>
            <person name="Rychlik I."/>
        </authorList>
    </citation>
    <scope>NUCLEOTIDE SEQUENCE [LARGE SCALE GENOMIC DNA]</scope>
    <source>
        <strain evidence="3">An5</strain>
    </source>
</reference>
<dbReference type="SUPFAM" id="SSF52200">
    <property type="entry name" value="Toll/Interleukin receptor TIR domain"/>
    <property type="match status" value="1"/>
</dbReference>
<dbReference type="GO" id="GO:0007165">
    <property type="term" value="P:signal transduction"/>
    <property type="evidence" value="ECO:0007669"/>
    <property type="project" value="InterPro"/>
</dbReference>
<evidence type="ECO:0000313" key="2">
    <source>
        <dbReference type="EMBL" id="OUN89322.1"/>
    </source>
</evidence>
<dbReference type="InterPro" id="IPR035897">
    <property type="entry name" value="Toll_tir_struct_dom_sf"/>
</dbReference>
<dbReference type="InterPro" id="IPR015073">
    <property type="entry name" value="DUF1883"/>
</dbReference>
<dbReference type="InterPro" id="IPR000157">
    <property type="entry name" value="TIR_dom"/>
</dbReference>
<gene>
    <name evidence="2" type="ORF">B5G02_02255</name>
</gene>
<dbReference type="Gene3D" id="3.40.50.10140">
    <property type="entry name" value="Toll/interleukin-1 receptor homology (TIR) domain"/>
    <property type="match status" value="1"/>
</dbReference>
<evidence type="ECO:0000313" key="3">
    <source>
        <dbReference type="Proteomes" id="UP000195781"/>
    </source>
</evidence>
<dbReference type="SUPFAM" id="SSF141099">
    <property type="entry name" value="Atu1913-like"/>
    <property type="match status" value="1"/>
</dbReference>
<feature type="domain" description="TIR" evidence="1">
    <location>
        <begin position="140"/>
        <end position="273"/>
    </location>
</feature>
<dbReference type="Pfam" id="PF13676">
    <property type="entry name" value="TIR_2"/>
    <property type="match status" value="1"/>
</dbReference>
<dbReference type="AlphaFoldDB" id="A0A1Y3XV13"/>
<comment type="caution">
    <text evidence="2">The sequence shown here is derived from an EMBL/GenBank/DDBJ whole genome shotgun (WGS) entry which is preliminary data.</text>
</comment>
<dbReference type="Proteomes" id="UP000195781">
    <property type="component" value="Unassembled WGS sequence"/>
</dbReference>
<dbReference type="SMART" id="SM00255">
    <property type="entry name" value="TIR"/>
    <property type="match status" value="1"/>
</dbReference>
<dbReference type="Pfam" id="PF08980">
    <property type="entry name" value="DUF1883"/>
    <property type="match status" value="1"/>
</dbReference>
<evidence type="ECO:0000259" key="1">
    <source>
        <dbReference type="PROSITE" id="PS50104"/>
    </source>
</evidence>
<accession>A0A1Y3XV13</accession>
<keyword evidence="3" id="KW-1185">Reference proteome</keyword>
<dbReference type="InterPro" id="IPR036488">
    <property type="entry name" value="DUF1883-like_sf"/>
</dbReference>
<dbReference type="PROSITE" id="PS50104">
    <property type="entry name" value="TIR"/>
    <property type="match status" value="1"/>
</dbReference>
<dbReference type="EMBL" id="NFIE01000004">
    <property type="protein sequence ID" value="OUN89322.1"/>
    <property type="molecule type" value="Genomic_DNA"/>
</dbReference>
<dbReference type="OrthoDB" id="7285215at2"/>
<name>A0A1Y3XV13_9ACTN</name>